<proteinExistence type="predicted"/>
<keyword evidence="2" id="KW-1133">Transmembrane helix</keyword>
<keyword evidence="2" id="KW-0472">Membrane</keyword>
<name>A0A6P5EP80_ANACO</name>
<evidence type="ECO:0000256" key="1">
    <source>
        <dbReference type="SAM" id="MobiDB-lite"/>
    </source>
</evidence>
<gene>
    <name evidence="4" type="primary">LOC109708111</name>
</gene>
<dbReference type="PROSITE" id="PS51257">
    <property type="entry name" value="PROKAR_LIPOPROTEIN"/>
    <property type="match status" value="1"/>
</dbReference>
<keyword evidence="2" id="KW-0812">Transmembrane</keyword>
<dbReference type="OrthoDB" id="696494at2759"/>
<protein>
    <submittedName>
        <fullName evidence="4">Uncharacterized protein LOC109708111 isoform X1</fullName>
    </submittedName>
</protein>
<dbReference type="GeneID" id="109708111"/>
<accession>A0A6P5EP80</accession>
<dbReference type="PANTHER" id="PTHR34379:SF6">
    <property type="entry name" value="PROTEIN 3F"/>
    <property type="match status" value="1"/>
</dbReference>
<dbReference type="InterPro" id="IPR040411">
    <property type="entry name" value="At5g23160-like"/>
</dbReference>
<keyword evidence="3" id="KW-1185">Reference proteome</keyword>
<dbReference type="Proteomes" id="UP000515123">
    <property type="component" value="Linkage group 3"/>
</dbReference>
<reference evidence="3" key="1">
    <citation type="journal article" date="2015" name="Nat. Genet.">
        <title>The pineapple genome and the evolution of CAM photosynthesis.</title>
        <authorList>
            <person name="Ming R."/>
            <person name="VanBuren R."/>
            <person name="Wai C.M."/>
            <person name="Tang H."/>
            <person name="Schatz M.C."/>
            <person name="Bowers J.E."/>
            <person name="Lyons E."/>
            <person name="Wang M.L."/>
            <person name="Chen J."/>
            <person name="Biggers E."/>
            <person name="Zhang J."/>
            <person name="Huang L."/>
            <person name="Zhang L."/>
            <person name="Miao W."/>
            <person name="Zhang J."/>
            <person name="Ye Z."/>
            <person name="Miao C."/>
            <person name="Lin Z."/>
            <person name="Wang H."/>
            <person name="Zhou H."/>
            <person name="Yim W.C."/>
            <person name="Priest H.D."/>
            <person name="Zheng C."/>
            <person name="Woodhouse M."/>
            <person name="Edger P.P."/>
            <person name="Guyot R."/>
            <person name="Guo H.B."/>
            <person name="Guo H."/>
            <person name="Zheng G."/>
            <person name="Singh R."/>
            <person name="Sharma A."/>
            <person name="Min X."/>
            <person name="Zheng Y."/>
            <person name="Lee H."/>
            <person name="Gurtowski J."/>
            <person name="Sedlazeck F.J."/>
            <person name="Harkess A."/>
            <person name="McKain M.R."/>
            <person name="Liao Z."/>
            <person name="Fang J."/>
            <person name="Liu J."/>
            <person name="Zhang X."/>
            <person name="Zhang Q."/>
            <person name="Hu W."/>
            <person name="Qin Y."/>
            <person name="Wang K."/>
            <person name="Chen L.Y."/>
            <person name="Shirley N."/>
            <person name="Lin Y.R."/>
            <person name="Liu L.Y."/>
            <person name="Hernandez A.G."/>
            <person name="Wright C.L."/>
            <person name="Bulone V."/>
            <person name="Tuskan G.A."/>
            <person name="Heath K."/>
            <person name="Zee F."/>
            <person name="Moore P.H."/>
            <person name="Sunkar R."/>
            <person name="Leebens-Mack J.H."/>
            <person name="Mockler T."/>
            <person name="Bennetzen J.L."/>
            <person name="Freeling M."/>
            <person name="Sankoff D."/>
            <person name="Paterson A.H."/>
            <person name="Zhu X."/>
            <person name="Yang X."/>
            <person name="Smith J.A."/>
            <person name="Cushman J.C."/>
            <person name="Paull R.E."/>
            <person name="Yu Q."/>
        </authorList>
    </citation>
    <scope>NUCLEOTIDE SEQUENCE [LARGE SCALE GENOMIC DNA]</scope>
    <source>
        <strain evidence="3">cv. F153</strain>
    </source>
</reference>
<organism evidence="3 4">
    <name type="scientific">Ananas comosus</name>
    <name type="common">Pineapple</name>
    <name type="synonym">Ananas ananas</name>
    <dbReference type="NCBI Taxonomy" id="4615"/>
    <lineage>
        <taxon>Eukaryota</taxon>
        <taxon>Viridiplantae</taxon>
        <taxon>Streptophyta</taxon>
        <taxon>Embryophyta</taxon>
        <taxon>Tracheophyta</taxon>
        <taxon>Spermatophyta</taxon>
        <taxon>Magnoliopsida</taxon>
        <taxon>Liliopsida</taxon>
        <taxon>Poales</taxon>
        <taxon>Bromeliaceae</taxon>
        <taxon>Bromelioideae</taxon>
        <taxon>Ananas</taxon>
    </lineage>
</organism>
<feature type="region of interest" description="Disordered" evidence="1">
    <location>
        <begin position="87"/>
        <end position="107"/>
    </location>
</feature>
<evidence type="ECO:0000313" key="4">
    <source>
        <dbReference type="RefSeq" id="XP_020085302.1"/>
    </source>
</evidence>
<dbReference type="RefSeq" id="XP_020085302.1">
    <property type="nucleotide sequence ID" value="XM_020229713.1"/>
</dbReference>
<dbReference type="PANTHER" id="PTHR34379">
    <property type="entry name" value="OS07G0553800 PROTEIN"/>
    <property type="match status" value="1"/>
</dbReference>
<reference evidence="4" key="2">
    <citation type="submission" date="2025-08" db="UniProtKB">
        <authorList>
            <consortium name="RefSeq"/>
        </authorList>
    </citation>
    <scope>IDENTIFICATION</scope>
    <source>
        <tissue evidence="4">Leaf</tissue>
    </source>
</reference>
<evidence type="ECO:0000313" key="3">
    <source>
        <dbReference type="Proteomes" id="UP000515123"/>
    </source>
</evidence>
<dbReference type="AlphaFoldDB" id="A0A6P5EP80"/>
<sequence length="270" mass="30065">MHTVSKRGYGSGLHSSAWSFISCFCDSSDKVTSKPSSSSSVSRWGSSPWWRSRLRRTKRTVPAENAAAVAATRGRGTARWRRFFERSRKKNQHQRQQQQDPKDPVHATVDRTMRPVHHVASRCTAGNSEPSLLYSMVDPVHARMLTTSHRTSPEHGGRRLYRLYEKLGFCGELDASAGLPVLAVVLAVMLLCGRLCAVFCMAAWFYVLPRFRLPESATGSSSSTMTSETNSKAAIADVDSEEYKKMVVLKGFLERDPRRPPMASSLSSHA</sequence>
<feature type="transmembrane region" description="Helical" evidence="2">
    <location>
        <begin position="179"/>
        <end position="207"/>
    </location>
</feature>
<evidence type="ECO:0000256" key="2">
    <source>
        <dbReference type="SAM" id="Phobius"/>
    </source>
</evidence>